<name>A0A0F9J3S7_9ZZZZ</name>
<evidence type="ECO:0000313" key="1">
    <source>
        <dbReference type="EMBL" id="KKM00616.1"/>
    </source>
</evidence>
<reference evidence="1" key="1">
    <citation type="journal article" date="2015" name="Nature">
        <title>Complex archaea that bridge the gap between prokaryotes and eukaryotes.</title>
        <authorList>
            <person name="Spang A."/>
            <person name="Saw J.H."/>
            <person name="Jorgensen S.L."/>
            <person name="Zaremba-Niedzwiedzka K."/>
            <person name="Martijn J."/>
            <person name="Lind A.E."/>
            <person name="van Eijk R."/>
            <person name="Schleper C."/>
            <person name="Guy L."/>
            <person name="Ettema T.J."/>
        </authorList>
    </citation>
    <scope>NUCLEOTIDE SEQUENCE</scope>
</reference>
<dbReference type="EMBL" id="LAZR01017394">
    <property type="protein sequence ID" value="KKM00616.1"/>
    <property type="molecule type" value="Genomic_DNA"/>
</dbReference>
<dbReference type="AlphaFoldDB" id="A0A0F9J3S7"/>
<proteinExistence type="predicted"/>
<comment type="caution">
    <text evidence="1">The sequence shown here is derived from an EMBL/GenBank/DDBJ whole genome shotgun (WGS) entry which is preliminary data.</text>
</comment>
<gene>
    <name evidence="1" type="ORF">LCGC14_1802670</name>
</gene>
<sequence length="58" mass="6305">MGSGDLTASTPVFVDANDGVLIKSTIDDLNLNVVTDILIFERVGGQHKFVIFKVQREA</sequence>
<accession>A0A0F9J3S7</accession>
<organism evidence="1">
    <name type="scientific">marine sediment metagenome</name>
    <dbReference type="NCBI Taxonomy" id="412755"/>
    <lineage>
        <taxon>unclassified sequences</taxon>
        <taxon>metagenomes</taxon>
        <taxon>ecological metagenomes</taxon>
    </lineage>
</organism>
<protein>
    <submittedName>
        <fullName evidence="1">Uncharacterized protein</fullName>
    </submittedName>
</protein>